<organism evidence="3 4">
    <name type="scientific">Emiliania huxleyi (strain CCMP1516)</name>
    <dbReference type="NCBI Taxonomy" id="280463"/>
    <lineage>
        <taxon>Eukaryota</taxon>
        <taxon>Haptista</taxon>
        <taxon>Haptophyta</taxon>
        <taxon>Prymnesiophyceae</taxon>
        <taxon>Isochrysidales</taxon>
        <taxon>Noelaerhabdaceae</taxon>
        <taxon>Emiliania</taxon>
    </lineage>
</organism>
<dbReference type="KEGG" id="ehx:EMIHUDRAFT_111371"/>
<dbReference type="PANTHER" id="PTHR47032">
    <property type="entry name" value="UDP-D-XYLOSE:L-FUCOSE ALPHA-1,3-D-XYLOSYLTRANSFERASE-RELATED"/>
    <property type="match status" value="1"/>
</dbReference>
<keyword evidence="1" id="KW-0732">Signal</keyword>
<dbReference type="OMA" id="HIYLMSR"/>
<keyword evidence="4" id="KW-1185">Reference proteome</keyword>
<evidence type="ECO:0000313" key="4">
    <source>
        <dbReference type="Proteomes" id="UP000013827"/>
    </source>
</evidence>
<dbReference type="InterPro" id="IPR005069">
    <property type="entry name" value="Nucl-diP-sugar_transferase"/>
</dbReference>
<proteinExistence type="predicted"/>
<dbReference type="Pfam" id="PF03407">
    <property type="entry name" value="Nucleotid_trans"/>
    <property type="match status" value="1"/>
</dbReference>
<dbReference type="InterPro" id="IPR052636">
    <property type="entry name" value="UDP-D-xylose:L-fucose_XylT"/>
</dbReference>
<feature type="signal peptide" evidence="1">
    <location>
        <begin position="1"/>
        <end position="45"/>
    </location>
</feature>
<feature type="domain" description="Nucleotide-diphospho-sugar transferase" evidence="2">
    <location>
        <begin position="112"/>
        <end position="302"/>
    </location>
</feature>
<accession>A0A0D3KEF5</accession>
<dbReference type="RefSeq" id="XP_005786569.1">
    <property type="nucleotide sequence ID" value="XM_005786512.1"/>
</dbReference>
<dbReference type="HOGENOM" id="CLU_837927_0_0_1"/>
<dbReference type="GO" id="GO:0016757">
    <property type="term" value="F:glycosyltransferase activity"/>
    <property type="evidence" value="ECO:0007669"/>
    <property type="project" value="TreeGrafter"/>
</dbReference>
<protein>
    <recommendedName>
        <fullName evidence="2">Nucleotide-diphospho-sugar transferase domain-containing protein</fullName>
    </recommendedName>
</protein>
<feature type="chain" id="PRO_5044221467" description="Nucleotide-diphospho-sugar transferase domain-containing protein" evidence="1">
    <location>
        <begin position="46"/>
        <end position="332"/>
    </location>
</feature>
<evidence type="ECO:0000313" key="3">
    <source>
        <dbReference type="EnsemblProtists" id="EOD34140"/>
    </source>
</evidence>
<dbReference type="AlphaFoldDB" id="A0A0D3KEF5"/>
<dbReference type="Proteomes" id="UP000013827">
    <property type="component" value="Unassembled WGS sequence"/>
</dbReference>
<sequence length="332" mass="36900">MSRCRRLSALSLPVVVLLLLLTRRLDLTQLSTQFALSAIVSPVQALYPPPQLLARRVAERTPPHLARAQWRAQYAPSNVSIVSIVSSGYRQWTDHLVANMRALGLLSYLRLITNDGRCHAYLLASGINVQLTPSSTRDGSGSAELRYGTVGYQKLVHQLPAVVLREFRVGRSVLFLDADITLLANPLAYLAPLGGDMYVQDDLRKPDSRFNGGFFFAAASSQTERVFIDMDEYIRAHPTTNNQPAFNWALLRHARRLRIHVLDPLLFANGQAFFDLGTAATRILPVLVHHNFAVGVGTKVERARRHGLLVERADLGSLLANYSMAHLSRTES</sequence>
<name>A0A0D3KEF5_EMIH1</name>
<reference evidence="4" key="1">
    <citation type="journal article" date="2013" name="Nature">
        <title>Pan genome of the phytoplankton Emiliania underpins its global distribution.</title>
        <authorList>
            <person name="Read B.A."/>
            <person name="Kegel J."/>
            <person name="Klute M.J."/>
            <person name="Kuo A."/>
            <person name="Lefebvre S.C."/>
            <person name="Maumus F."/>
            <person name="Mayer C."/>
            <person name="Miller J."/>
            <person name="Monier A."/>
            <person name="Salamov A."/>
            <person name="Young J."/>
            <person name="Aguilar M."/>
            <person name="Claverie J.M."/>
            <person name="Frickenhaus S."/>
            <person name="Gonzalez K."/>
            <person name="Herman E.K."/>
            <person name="Lin Y.C."/>
            <person name="Napier J."/>
            <person name="Ogata H."/>
            <person name="Sarno A.F."/>
            <person name="Shmutz J."/>
            <person name="Schroeder D."/>
            <person name="de Vargas C."/>
            <person name="Verret F."/>
            <person name="von Dassow P."/>
            <person name="Valentin K."/>
            <person name="Van de Peer Y."/>
            <person name="Wheeler G."/>
            <person name="Dacks J.B."/>
            <person name="Delwiche C.F."/>
            <person name="Dyhrman S.T."/>
            <person name="Glockner G."/>
            <person name="John U."/>
            <person name="Richards T."/>
            <person name="Worden A.Z."/>
            <person name="Zhang X."/>
            <person name="Grigoriev I.V."/>
            <person name="Allen A.E."/>
            <person name="Bidle K."/>
            <person name="Borodovsky M."/>
            <person name="Bowler C."/>
            <person name="Brownlee C."/>
            <person name="Cock J.M."/>
            <person name="Elias M."/>
            <person name="Gladyshev V.N."/>
            <person name="Groth M."/>
            <person name="Guda C."/>
            <person name="Hadaegh A."/>
            <person name="Iglesias-Rodriguez M.D."/>
            <person name="Jenkins J."/>
            <person name="Jones B.M."/>
            <person name="Lawson T."/>
            <person name="Leese F."/>
            <person name="Lindquist E."/>
            <person name="Lobanov A."/>
            <person name="Lomsadze A."/>
            <person name="Malik S.B."/>
            <person name="Marsh M.E."/>
            <person name="Mackinder L."/>
            <person name="Mock T."/>
            <person name="Mueller-Roeber B."/>
            <person name="Pagarete A."/>
            <person name="Parker M."/>
            <person name="Probert I."/>
            <person name="Quesneville H."/>
            <person name="Raines C."/>
            <person name="Rensing S.A."/>
            <person name="Riano-Pachon D.M."/>
            <person name="Richier S."/>
            <person name="Rokitta S."/>
            <person name="Shiraiwa Y."/>
            <person name="Soanes D.M."/>
            <person name="van der Giezen M."/>
            <person name="Wahlund T.M."/>
            <person name="Williams B."/>
            <person name="Wilson W."/>
            <person name="Wolfe G."/>
            <person name="Wurch L.L."/>
        </authorList>
    </citation>
    <scope>NUCLEOTIDE SEQUENCE</scope>
</reference>
<dbReference type="GO" id="GO:0005794">
    <property type="term" value="C:Golgi apparatus"/>
    <property type="evidence" value="ECO:0007669"/>
    <property type="project" value="TreeGrafter"/>
</dbReference>
<evidence type="ECO:0000259" key="2">
    <source>
        <dbReference type="Pfam" id="PF03407"/>
    </source>
</evidence>
<dbReference type="PaxDb" id="2903-EOD34140"/>
<evidence type="ECO:0000256" key="1">
    <source>
        <dbReference type="SAM" id="SignalP"/>
    </source>
</evidence>
<dbReference type="EnsemblProtists" id="EOD34140">
    <property type="protein sequence ID" value="EOD34140"/>
    <property type="gene ID" value="EMIHUDRAFT_111371"/>
</dbReference>
<dbReference type="GeneID" id="17279411"/>
<dbReference type="PANTHER" id="PTHR47032:SF1">
    <property type="entry name" value="UDP-D-XYLOSE:L-FUCOSE ALPHA-1,3-D-XYLOSYLTRANSFERASE-RELATED"/>
    <property type="match status" value="1"/>
</dbReference>
<dbReference type="STRING" id="2903.R1F5E3"/>
<reference evidence="3" key="2">
    <citation type="submission" date="2024-10" db="UniProtKB">
        <authorList>
            <consortium name="EnsemblProtists"/>
        </authorList>
    </citation>
    <scope>IDENTIFICATION</scope>
</reference>